<dbReference type="Pfam" id="PF00271">
    <property type="entry name" value="Helicase_C"/>
    <property type="match status" value="1"/>
</dbReference>
<dbReference type="PANTHER" id="PTHR47396">
    <property type="entry name" value="TYPE I RESTRICTION ENZYME ECOKI R PROTEIN"/>
    <property type="match status" value="1"/>
</dbReference>
<dbReference type="Gene3D" id="3.90.1570.30">
    <property type="match status" value="1"/>
</dbReference>
<dbReference type="SMART" id="SM00487">
    <property type="entry name" value="DEXDc"/>
    <property type="match status" value="1"/>
</dbReference>
<protein>
    <submittedName>
        <fullName evidence="3">DEAD/DEAH box helicase family protein</fullName>
    </submittedName>
</protein>
<dbReference type="Gene3D" id="3.40.50.300">
    <property type="entry name" value="P-loop containing nucleotide triphosphate hydrolases"/>
    <property type="match status" value="2"/>
</dbReference>
<dbReference type="InterPro" id="IPR013670">
    <property type="entry name" value="EcoEI_R_C_dom"/>
</dbReference>
<dbReference type="Proteomes" id="UP001500936">
    <property type="component" value="Unassembled WGS sequence"/>
</dbReference>
<keyword evidence="4" id="KW-1185">Reference proteome</keyword>
<dbReference type="InterPro" id="IPR025285">
    <property type="entry name" value="DUF4145"/>
</dbReference>
<dbReference type="InterPro" id="IPR001650">
    <property type="entry name" value="Helicase_C-like"/>
</dbReference>
<dbReference type="InterPro" id="IPR050742">
    <property type="entry name" value="Helicase_Restrict-Modif_Enz"/>
</dbReference>
<evidence type="ECO:0000313" key="4">
    <source>
        <dbReference type="Proteomes" id="UP001500936"/>
    </source>
</evidence>
<keyword evidence="3" id="KW-0347">Helicase</keyword>
<dbReference type="EMBL" id="BAABHB010000004">
    <property type="protein sequence ID" value="GAA4407005.1"/>
    <property type="molecule type" value="Genomic_DNA"/>
</dbReference>
<name>A0ABP8KIU1_9BACT</name>
<dbReference type="GO" id="GO:0004386">
    <property type="term" value="F:helicase activity"/>
    <property type="evidence" value="ECO:0007669"/>
    <property type="project" value="UniProtKB-KW"/>
</dbReference>
<dbReference type="InterPro" id="IPR007409">
    <property type="entry name" value="Restrct_endonuc_type1_HsdR_N"/>
</dbReference>
<keyword evidence="3" id="KW-0547">Nucleotide-binding</keyword>
<evidence type="ECO:0000259" key="1">
    <source>
        <dbReference type="PROSITE" id="PS51192"/>
    </source>
</evidence>
<reference evidence="4" key="1">
    <citation type="journal article" date="2019" name="Int. J. Syst. Evol. Microbiol.">
        <title>The Global Catalogue of Microorganisms (GCM) 10K type strain sequencing project: providing services to taxonomists for standard genome sequencing and annotation.</title>
        <authorList>
            <consortium name="The Broad Institute Genomics Platform"/>
            <consortium name="The Broad Institute Genome Sequencing Center for Infectious Disease"/>
            <person name="Wu L."/>
            <person name="Ma J."/>
        </authorList>
    </citation>
    <scope>NUCLEOTIDE SEQUENCE [LARGE SCALE GENOMIC DNA]</scope>
    <source>
        <strain evidence="4">JCM 17925</strain>
    </source>
</reference>
<evidence type="ECO:0000313" key="3">
    <source>
        <dbReference type="EMBL" id="GAA4407005.1"/>
    </source>
</evidence>
<feature type="domain" description="Helicase C-terminal" evidence="2">
    <location>
        <begin position="601"/>
        <end position="773"/>
    </location>
</feature>
<dbReference type="Pfam" id="PF04851">
    <property type="entry name" value="ResIII"/>
    <property type="match status" value="1"/>
</dbReference>
<dbReference type="RefSeq" id="WP_345267965.1">
    <property type="nucleotide sequence ID" value="NZ_BAABHB010000004.1"/>
</dbReference>
<comment type="caution">
    <text evidence="3">The sequence shown here is derived from an EMBL/GenBank/DDBJ whole genome shotgun (WGS) entry which is preliminary data.</text>
</comment>
<keyword evidence="3" id="KW-0378">Hydrolase</keyword>
<sequence length="1127" mass="128823">MTSNFYFLQTDHPATYETAQKAEQYAHIEPEMALIYARKALEQLVHWQYANDPRLTPHLPADMKEQTLNNLLKHPAFKNMLSADLHRQLHLLKNSGNKAAHDAQTQFSSGDSVPMLKVLFGYTTLFDKLYIRTSGLPVDFDEDLLPTQRRYLTADEREEFQQLLREQQEAIQVNQQLLSAQAAEIEQLRAQLEQRNQPLRTYTGVLTEQETRELYINRLLREAGWRLATKPGPRKPNENGTLEEVLSPADRADYVLWGEDGLPLAVVEAKRTSRDADEGRAQAVRYADALEKRFGRRPLLYYTNGFTTHVWDDTRYPPRPVQGFHKPDEMERLIARRTTALPIINQKVNVSIADRYYQRLAISAVGEHVGAGFRKALLVMATGSGKTRTAAALVDVLFRAGWAKRVLFLADRRTLVRQSCDSFGRYVPHLTGVNLLKEDDISGAHIVFSTYQTILNRIDALWNGEQRTLGVGYFDLVIIDEAHRSIYKKYGAIFAYFDALLVGLTATPKDETDRDTYAFFDLPQHEPTFDYPLGKAVDDGYLRPYKGIAVPLKFPRQGIRYDELSAEEKEEYEETFGDEDGNIPDSFDPDELNRWLFNQDTIDKVLVYLMERGLKVEGGDRLGKTIVFAKNHEHAKYIVQRFDSLFPKYRGQFCKLIDYSVGADEAETLINTFSDPKKNDFQIAVSVDMLDTGVDIPEVVNLVFFKRVLSKAKFWQMIGRGTRLRPDLFGPEQHKEFFYIFDFCDNFTFFSQPLDELDPAVPPSLSEQIFKTRLRLAIALPTDGDAELLAYRTELLQTLHGQVQALDEDSFLVRKAWEMVSRYKDAGRWRALDDADVQNLSKHIAPLINDERSDEAARRFDLLVLQNQLARLTNQPKQVASLTSRIQRTAKGLQKKGGVPQVAQQMDLIDNLAGQDFWSGVRIPQLEPVRLHIRSLVRHIDKETRPLIYTNFTDVFDGEEKVHEHLVGYTSSEAYRDRMERIIRKNINHLTIRKLRANTPITESELSEFERMLVDEAGIESKDQLKGILGERPLGEFVRSIVGLDITVAKAAFASFTENIPLNVVQQTFINTLIDYLAENGVIEPKVLFRPPFTDIDSGGVVSVFNDKSNELLDLIRDINQNARAIG</sequence>
<dbReference type="CDD" id="cd18032">
    <property type="entry name" value="DEXHc_RE_I_III_res"/>
    <property type="match status" value="1"/>
</dbReference>
<dbReference type="Pfam" id="PF13643">
    <property type="entry name" value="DUF4145"/>
    <property type="match status" value="1"/>
</dbReference>
<organism evidence="3 4">
    <name type="scientific">Nibrella viscosa</name>
    <dbReference type="NCBI Taxonomy" id="1084524"/>
    <lineage>
        <taxon>Bacteria</taxon>
        <taxon>Pseudomonadati</taxon>
        <taxon>Bacteroidota</taxon>
        <taxon>Cytophagia</taxon>
        <taxon>Cytophagales</taxon>
        <taxon>Spirosomataceae</taxon>
        <taxon>Nibrella</taxon>
    </lineage>
</organism>
<proteinExistence type="predicted"/>
<dbReference type="InterPro" id="IPR027417">
    <property type="entry name" value="P-loop_NTPase"/>
</dbReference>
<dbReference type="PANTHER" id="PTHR47396:SF1">
    <property type="entry name" value="ATP-DEPENDENT HELICASE IRC3-RELATED"/>
    <property type="match status" value="1"/>
</dbReference>
<dbReference type="InterPro" id="IPR006935">
    <property type="entry name" value="Helicase/UvrB_N"/>
</dbReference>
<evidence type="ECO:0000259" key="2">
    <source>
        <dbReference type="PROSITE" id="PS51194"/>
    </source>
</evidence>
<dbReference type="PROSITE" id="PS51192">
    <property type="entry name" value="HELICASE_ATP_BIND_1"/>
    <property type="match status" value="1"/>
</dbReference>
<feature type="domain" description="Helicase ATP-binding" evidence="1">
    <location>
        <begin position="367"/>
        <end position="526"/>
    </location>
</feature>
<dbReference type="SUPFAM" id="SSF52540">
    <property type="entry name" value="P-loop containing nucleoside triphosphate hydrolases"/>
    <property type="match status" value="1"/>
</dbReference>
<keyword evidence="3" id="KW-0067">ATP-binding</keyword>
<dbReference type="PROSITE" id="PS51194">
    <property type="entry name" value="HELICASE_CTER"/>
    <property type="match status" value="1"/>
</dbReference>
<accession>A0ABP8KIU1</accession>
<dbReference type="Pfam" id="PF04313">
    <property type="entry name" value="HSDR_N"/>
    <property type="match status" value="1"/>
</dbReference>
<dbReference type="Pfam" id="PF08463">
    <property type="entry name" value="EcoEI_R_C"/>
    <property type="match status" value="1"/>
</dbReference>
<dbReference type="CDD" id="cd18799">
    <property type="entry name" value="SF2_C_EcoAI-like"/>
    <property type="match status" value="1"/>
</dbReference>
<dbReference type="InterPro" id="IPR014001">
    <property type="entry name" value="Helicase_ATP-bd"/>
</dbReference>
<gene>
    <name evidence="3" type="ORF">GCM10023187_27120</name>
</gene>